<evidence type="ECO:0000256" key="11">
    <source>
        <dbReference type="SAM" id="MobiDB-lite"/>
    </source>
</evidence>
<dbReference type="Gene3D" id="1.10.287.130">
    <property type="match status" value="1"/>
</dbReference>
<evidence type="ECO:0000313" key="16">
    <source>
        <dbReference type="Proteomes" id="UP000095210"/>
    </source>
</evidence>
<evidence type="ECO:0000259" key="13">
    <source>
        <dbReference type="PROSITE" id="PS50109"/>
    </source>
</evidence>
<feature type="transmembrane region" description="Helical" evidence="12">
    <location>
        <begin position="42"/>
        <end position="65"/>
    </location>
</feature>
<dbReference type="InterPro" id="IPR004358">
    <property type="entry name" value="Sig_transdc_His_kin-like_C"/>
</dbReference>
<dbReference type="Pfam" id="PF00672">
    <property type="entry name" value="HAMP"/>
    <property type="match status" value="1"/>
</dbReference>
<reference evidence="16" key="1">
    <citation type="submission" date="2016-03" db="EMBL/GenBank/DDBJ databases">
        <title>Complete genome sequence of the type strain Actinoalloteichus hymeniacidonis DSM 45092.</title>
        <authorList>
            <person name="Schaffert L."/>
            <person name="Albersmeier A."/>
            <person name="Winkler A."/>
            <person name="Kalinowski J."/>
            <person name="Zotchev S."/>
            <person name="Ruckert C."/>
        </authorList>
    </citation>
    <scope>NUCLEOTIDE SEQUENCE [LARGE SCALE GENOMIC DNA]</scope>
    <source>
        <strain evidence="16">HPA177(T) (DSM 45092(T))</strain>
    </source>
</reference>
<feature type="domain" description="HAMP" evidence="14">
    <location>
        <begin position="155"/>
        <end position="208"/>
    </location>
</feature>
<evidence type="ECO:0000256" key="3">
    <source>
        <dbReference type="ARBA" id="ARBA00012438"/>
    </source>
</evidence>
<dbReference type="PANTHER" id="PTHR45436:SF5">
    <property type="entry name" value="SENSOR HISTIDINE KINASE TRCS"/>
    <property type="match status" value="1"/>
</dbReference>
<dbReference type="SUPFAM" id="SSF158472">
    <property type="entry name" value="HAMP domain-like"/>
    <property type="match status" value="1"/>
</dbReference>
<dbReference type="CDD" id="cd06225">
    <property type="entry name" value="HAMP"/>
    <property type="match status" value="1"/>
</dbReference>
<evidence type="ECO:0000256" key="2">
    <source>
        <dbReference type="ARBA" id="ARBA00004236"/>
    </source>
</evidence>
<evidence type="ECO:0000256" key="7">
    <source>
        <dbReference type="ARBA" id="ARBA00022777"/>
    </source>
</evidence>
<evidence type="ECO:0000256" key="12">
    <source>
        <dbReference type="SAM" id="Phobius"/>
    </source>
</evidence>
<evidence type="ECO:0000256" key="1">
    <source>
        <dbReference type="ARBA" id="ARBA00000085"/>
    </source>
</evidence>
<protein>
    <recommendedName>
        <fullName evidence="3">histidine kinase</fullName>
        <ecNumber evidence="3">2.7.13.3</ecNumber>
    </recommendedName>
</protein>
<dbReference type="InterPro" id="IPR050428">
    <property type="entry name" value="TCS_sensor_his_kinase"/>
</dbReference>
<keyword evidence="8 12" id="KW-1133">Transmembrane helix</keyword>
<dbReference type="PRINTS" id="PR00344">
    <property type="entry name" value="BCTRLSENSOR"/>
</dbReference>
<keyword evidence="7 15" id="KW-0418">Kinase</keyword>
<feature type="domain" description="Histidine kinase" evidence="13">
    <location>
        <begin position="216"/>
        <end position="433"/>
    </location>
</feature>
<dbReference type="InterPro" id="IPR036097">
    <property type="entry name" value="HisK_dim/P_sf"/>
</dbReference>
<dbReference type="PROSITE" id="PS50885">
    <property type="entry name" value="HAMP"/>
    <property type="match status" value="1"/>
</dbReference>
<comment type="subcellular location">
    <subcellularLocation>
        <location evidence="2">Cell membrane</location>
    </subcellularLocation>
</comment>
<evidence type="ECO:0000256" key="5">
    <source>
        <dbReference type="ARBA" id="ARBA00022679"/>
    </source>
</evidence>
<dbReference type="SMART" id="SM00387">
    <property type="entry name" value="HATPase_c"/>
    <property type="match status" value="1"/>
</dbReference>
<dbReference type="InterPro" id="IPR036890">
    <property type="entry name" value="HATPase_C_sf"/>
</dbReference>
<dbReference type="CDD" id="cd00082">
    <property type="entry name" value="HisKA"/>
    <property type="match status" value="1"/>
</dbReference>
<dbReference type="Gene3D" id="3.30.565.10">
    <property type="entry name" value="Histidine kinase-like ATPase, C-terminal domain"/>
    <property type="match status" value="1"/>
</dbReference>
<gene>
    <name evidence="15" type="ORF">TL08_02710</name>
</gene>
<dbReference type="GO" id="GO:0000155">
    <property type="term" value="F:phosphorelay sensor kinase activity"/>
    <property type="evidence" value="ECO:0007669"/>
    <property type="project" value="InterPro"/>
</dbReference>
<dbReference type="SUPFAM" id="SSF55874">
    <property type="entry name" value="ATPase domain of HSP90 chaperone/DNA topoisomerase II/histidine kinase"/>
    <property type="match status" value="1"/>
</dbReference>
<evidence type="ECO:0000256" key="6">
    <source>
        <dbReference type="ARBA" id="ARBA00022692"/>
    </source>
</evidence>
<dbReference type="Gene3D" id="6.10.340.10">
    <property type="match status" value="1"/>
</dbReference>
<dbReference type="SMART" id="SM00304">
    <property type="entry name" value="HAMP"/>
    <property type="match status" value="1"/>
</dbReference>
<dbReference type="InterPro" id="IPR005467">
    <property type="entry name" value="His_kinase_dom"/>
</dbReference>
<dbReference type="Proteomes" id="UP000095210">
    <property type="component" value="Chromosome"/>
</dbReference>
<dbReference type="EC" id="2.7.13.3" evidence="3"/>
<dbReference type="SMART" id="SM00388">
    <property type="entry name" value="HisKA"/>
    <property type="match status" value="1"/>
</dbReference>
<dbReference type="EMBL" id="CP014859">
    <property type="protein sequence ID" value="AOS61380.1"/>
    <property type="molecule type" value="Genomic_DNA"/>
</dbReference>
<dbReference type="InterPro" id="IPR003661">
    <property type="entry name" value="HisK_dim/P_dom"/>
</dbReference>
<feature type="region of interest" description="Disordered" evidence="11">
    <location>
        <begin position="1"/>
        <end position="32"/>
    </location>
</feature>
<dbReference type="PROSITE" id="PS50109">
    <property type="entry name" value="HIS_KIN"/>
    <property type="match status" value="1"/>
</dbReference>
<evidence type="ECO:0000256" key="4">
    <source>
        <dbReference type="ARBA" id="ARBA00022553"/>
    </source>
</evidence>
<accession>A0AAC9MWK2</accession>
<dbReference type="KEGG" id="ahm:TL08_02710"/>
<dbReference type="AlphaFoldDB" id="A0AAC9MWK2"/>
<organism evidence="15 16">
    <name type="scientific">Actinoalloteichus hymeniacidonis</name>
    <dbReference type="NCBI Taxonomy" id="340345"/>
    <lineage>
        <taxon>Bacteria</taxon>
        <taxon>Bacillati</taxon>
        <taxon>Actinomycetota</taxon>
        <taxon>Actinomycetes</taxon>
        <taxon>Pseudonocardiales</taxon>
        <taxon>Pseudonocardiaceae</taxon>
        <taxon>Actinoalloteichus</taxon>
    </lineage>
</organism>
<dbReference type="RefSeq" id="WP_084642454.1">
    <property type="nucleotide sequence ID" value="NZ_CP014859.1"/>
</dbReference>
<proteinExistence type="predicted"/>
<keyword evidence="10 12" id="KW-0472">Membrane</keyword>
<feature type="transmembrane region" description="Helical" evidence="12">
    <location>
        <begin position="131"/>
        <end position="154"/>
    </location>
</feature>
<evidence type="ECO:0000256" key="8">
    <source>
        <dbReference type="ARBA" id="ARBA00022989"/>
    </source>
</evidence>
<keyword evidence="6 12" id="KW-0812">Transmembrane</keyword>
<keyword evidence="9" id="KW-0902">Two-component regulatory system</keyword>
<comment type="catalytic activity">
    <reaction evidence="1">
        <text>ATP + protein L-histidine = ADP + protein N-phospho-L-histidine.</text>
        <dbReference type="EC" id="2.7.13.3"/>
    </reaction>
</comment>
<evidence type="ECO:0000256" key="10">
    <source>
        <dbReference type="ARBA" id="ARBA00023136"/>
    </source>
</evidence>
<dbReference type="InterPro" id="IPR003594">
    <property type="entry name" value="HATPase_dom"/>
</dbReference>
<dbReference type="Pfam" id="PF02518">
    <property type="entry name" value="HATPase_c"/>
    <property type="match status" value="1"/>
</dbReference>
<dbReference type="Pfam" id="PF00512">
    <property type="entry name" value="HisKA"/>
    <property type="match status" value="1"/>
</dbReference>
<dbReference type="PANTHER" id="PTHR45436">
    <property type="entry name" value="SENSOR HISTIDINE KINASE YKOH"/>
    <property type="match status" value="1"/>
</dbReference>
<evidence type="ECO:0000259" key="14">
    <source>
        <dbReference type="PROSITE" id="PS50885"/>
    </source>
</evidence>
<evidence type="ECO:0000313" key="15">
    <source>
        <dbReference type="EMBL" id="AOS61380.1"/>
    </source>
</evidence>
<keyword evidence="4" id="KW-0597">Phosphoprotein</keyword>
<keyword evidence="16" id="KW-1185">Reference proteome</keyword>
<dbReference type="GO" id="GO:0005886">
    <property type="term" value="C:plasma membrane"/>
    <property type="evidence" value="ECO:0007669"/>
    <property type="project" value="UniProtKB-SubCell"/>
</dbReference>
<dbReference type="InterPro" id="IPR003660">
    <property type="entry name" value="HAMP_dom"/>
</dbReference>
<keyword evidence="5 15" id="KW-0808">Transferase</keyword>
<sequence>MFEATAPMTRLPTAADEQGGSDQEGAQRRQPRRPRFTVRVRLTITYTGFLLLLGVAMVIGIYSFMRFVPNYAIARADHASESGDWAEISPEGFPQRVTEPIEETSGPTSPAETMDAVNLTIYDRDDVLNTLLAVSIGTLLVLGIAGAWVSWVVAGRVLRPLQQINAAAQRAGAGSLDHRVGLRGPDDEFKDLSDTFDSMLERLDRSFRAQQRFAADASHELRTPLATSKAMLDVAAGGIDDHDVPGLIARLQFTNRRSIETVESLLDLAEIGGNPLATAQVDFDDVLHKALADAGGEAAESGVTVISRIEKSSAAGDAVLLRQLAVNLLYNAVRHNKANGSITVESGPAGGGSAGAWLRVSNTGAVIAPETLTMLTEPFFRGAGRSADRSGRRGHGLGLALITAIVEAHRGSLELTANSGGGLTAMVRIPGYGTEKERS</sequence>
<dbReference type="SUPFAM" id="SSF47384">
    <property type="entry name" value="Homodimeric domain of signal transducing histidine kinase"/>
    <property type="match status" value="1"/>
</dbReference>
<name>A0AAC9MWK2_9PSEU</name>
<evidence type="ECO:0000256" key="9">
    <source>
        <dbReference type="ARBA" id="ARBA00023012"/>
    </source>
</evidence>